<dbReference type="STRING" id="1121432.SAMN02745219_03338"/>
<reference evidence="2" key="1">
    <citation type="submission" date="2016-11" db="EMBL/GenBank/DDBJ databases">
        <authorList>
            <person name="Varghese N."/>
            <person name="Submissions S."/>
        </authorList>
    </citation>
    <scope>NUCLEOTIDE SEQUENCE [LARGE SCALE GENOMIC DNA]</scope>
    <source>
        <strain evidence="2">DSM 16057</strain>
    </source>
</reference>
<dbReference type="EMBL" id="FQZM01000061">
    <property type="protein sequence ID" value="SHJ78758.1"/>
    <property type="molecule type" value="Genomic_DNA"/>
</dbReference>
<dbReference type="SUPFAM" id="SSF56784">
    <property type="entry name" value="HAD-like"/>
    <property type="match status" value="1"/>
</dbReference>
<accession>A0A1M6M5Q4</accession>
<name>A0A1M6M5Q4_9FIRM</name>
<dbReference type="InterPro" id="IPR041492">
    <property type="entry name" value="HAD_2"/>
</dbReference>
<organism evidence="1 2">
    <name type="scientific">Desulfofundulus thermosubterraneus DSM 16057</name>
    <dbReference type="NCBI Taxonomy" id="1121432"/>
    <lineage>
        <taxon>Bacteria</taxon>
        <taxon>Bacillati</taxon>
        <taxon>Bacillota</taxon>
        <taxon>Clostridia</taxon>
        <taxon>Eubacteriales</taxon>
        <taxon>Peptococcaceae</taxon>
        <taxon>Desulfofundulus</taxon>
    </lineage>
</organism>
<sequence>MFKGILFDLDGTLIDTLQLIEECYRFTFHKKMGLDVPVQKIMKHLRLPLKDHLCSVKPWIYQ</sequence>
<dbReference type="Gene3D" id="1.10.150.240">
    <property type="entry name" value="Putative phosphatase, domain 2"/>
    <property type="match status" value="1"/>
</dbReference>
<evidence type="ECO:0008006" key="3">
    <source>
        <dbReference type="Google" id="ProtNLM"/>
    </source>
</evidence>
<dbReference type="RefSeq" id="WP_072871313.1">
    <property type="nucleotide sequence ID" value="NZ_FQZM01000061.1"/>
</dbReference>
<dbReference type="AlphaFoldDB" id="A0A1M6M5Q4"/>
<dbReference type="InterPro" id="IPR023198">
    <property type="entry name" value="PGP-like_dom2"/>
</dbReference>
<dbReference type="Pfam" id="PF13419">
    <property type="entry name" value="HAD_2"/>
    <property type="match status" value="1"/>
</dbReference>
<keyword evidence="2" id="KW-1185">Reference proteome</keyword>
<protein>
    <recommendedName>
        <fullName evidence="3">Phosphoglycolate phosphatase</fullName>
    </recommendedName>
</protein>
<gene>
    <name evidence="1" type="ORF">SAMN02745219_03338</name>
</gene>
<proteinExistence type="predicted"/>
<evidence type="ECO:0000313" key="1">
    <source>
        <dbReference type="EMBL" id="SHJ78758.1"/>
    </source>
</evidence>
<dbReference type="InterPro" id="IPR036412">
    <property type="entry name" value="HAD-like_sf"/>
</dbReference>
<dbReference type="OrthoDB" id="9792518at2"/>
<evidence type="ECO:0000313" key="2">
    <source>
        <dbReference type="Proteomes" id="UP000184529"/>
    </source>
</evidence>
<dbReference type="Proteomes" id="UP000184529">
    <property type="component" value="Unassembled WGS sequence"/>
</dbReference>